<gene>
    <name evidence="1" type="ORF">LSTR_LSTR007693</name>
</gene>
<protein>
    <submittedName>
        <fullName evidence="1">Uncharacterized protein</fullName>
    </submittedName>
</protein>
<sequence length="153" mass="16911">MSRVIRGGQGPRRAVALLTYNGLIQCTVTNEIYYLTHCNVTNVAGLRVFALRGGGQGGPTKVPSNSKELRELAMPASDRCPGNHRARRVTCVTEKRLSHCTINSRRLAGPTRSSIAVRSLNLSGPFVYERIYSAEIYHDNGRLHRPTDPQLHS</sequence>
<evidence type="ECO:0000313" key="2">
    <source>
        <dbReference type="Proteomes" id="UP000291343"/>
    </source>
</evidence>
<accession>A0A482WIQ8</accession>
<evidence type="ECO:0000313" key="1">
    <source>
        <dbReference type="EMBL" id="RZF33348.1"/>
    </source>
</evidence>
<keyword evidence="2" id="KW-1185">Reference proteome</keyword>
<dbReference type="AlphaFoldDB" id="A0A482WIQ8"/>
<organism evidence="1 2">
    <name type="scientific">Laodelphax striatellus</name>
    <name type="common">Small brown planthopper</name>
    <name type="synonym">Delphax striatella</name>
    <dbReference type="NCBI Taxonomy" id="195883"/>
    <lineage>
        <taxon>Eukaryota</taxon>
        <taxon>Metazoa</taxon>
        <taxon>Ecdysozoa</taxon>
        <taxon>Arthropoda</taxon>
        <taxon>Hexapoda</taxon>
        <taxon>Insecta</taxon>
        <taxon>Pterygota</taxon>
        <taxon>Neoptera</taxon>
        <taxon>Paraneoptera</taxon>
        <taxon>Hemiptera</taxon>
        <taxon>Auchenorrhyncha</taxon>
        <taxon>Fulgoroidea</taxon>
        <taxon>Delphacidae</taxon>
        <taxon>Criomorphinae</taxon>
        <taxon>Laodelphax</taxon>
    </lineage>
</organism>
<name>A0A482WIQ8_LAOST</name>
<dbReference type="Proteomes" id="UP000291343">
    <property type="component" value="Unassembled WGS sequence"/>
</dbReference>
<dbReference type="EMBL" id="QKKF02034243">
    <property type="protein sequence ID" value="RZF33348.1"/>
    <property type="molecule type" value="Genomic_DNA"/>
</dbReference>
<proteinExistence type="predicted"/>
<comment type="caution">
    <text evidence="1">The sequence shown here is derived from an EMBL/GenBank/DDBJ whole genome shotgun (WGS) entry which is preliminary data.</text>
</comment>
<reference evidence="1 2" key="1">
    <citation type="journal article" date="2017" name="Gigascience">
        <title>Genome sequence of the small brown planthopper, Laodelphax striatellus.</title>
        <authorList>
            <person name="Zhu J."/>
            <person name="Jiang F."/>
            <person name="Wang X."/>
            <person name="Yang P."/>
            <person name="Bao Y."/>
            <person name="Zhao W."/>
            <person name="Wang W."/>
            <person name="Lu H."/>
            <person name="Wang Q."/>
            <person name="Cui N."/>
            <person name="Li J."/>
            <person name="Chen X."/>
            <person name="Luo L."/>
            <person name="Yu J."/>
            <person name="Kang L."/>
            <person name="Cui F."/>
        </authorList>
    </citation>
    <scope>NUCLEOTIDE SEQUENCE [LARGE SCALE GENOMIC DNA]</scope>
    <source>
        <strain evidence="1">Lst14</strain>
    </source>
</reference>
<dbReference type="InParanoid" id="A0A482WIQ8"/>